<dbReference type="RefSeq" id="WP_068565894.1">
    <property type="nucleotide sequence ID" value="NZ_FNLF01000002.1"/>
</dbReference>
<dbReference type="SUPFAM" id="SSF52794">
    <property type="entry name" value="PTS system IIB component-like"/>
    <property type="match status" value="1"/>
</dbReference>
<dbReference type="Gene3D" id="3.40.50.2300">
    <property type="match status" value="1"/>
</dbReference>
<dbReference type="Pfam" id="PF02302">
    <property type="entry name" value="PTS_IIB"/>
    <property type="match status" value="1"/>
</dbReference>
<gene>
    <name evidence="3" type="ORF">SAMN04489765_1802</name>
</gene>
<dbReference type="EMBL" id="FNLF01000002">
    <property type="protein sequence ID" value="SDQ77699.1"/>
    <property type="molecule type" value="Genomic_DNA"/>
</dbReference>
<dbReference type="InterPro" id="IPR036095">
    <property type="entry name" value="PTS_EIIB-like_sf"/>
</dbReference>
<dbReference type="InterPro" id="IPR003501">
    <property type="entry name" value="PTS_EIIB_2/3"/>
</dbReference>
<dbReference type="STRING" id="47312.SAMN04489765_1802"/>
<evidence type="ECO:0000259" key="2">
    <source>
        <dbReference type="PROSITE" id="PS51099"/>
    </source>
</evidence>
<keyword evidence="4" id="KW-1185">Reference proteome</keyword>
<accession>A0A1H1DN46</accession>
<name>A0A1H1DN46_9ACTN</name>
<proteinExistence type="predicted"/>
<dbReference type="PROSITE" id="PS51099">
    <property type="entry name" value="PTS_EIIB_TYPE_2"/>
    <property type="match status" value="1"/>
</dbReference>
<dbReference type="InterPro" id="IPR013011">
    <property type="entry name" value="PTS_EIIB_2"/>
</dbReference>
<dbReference type="CDD" id="cd05566">
    <property type="entry name" value="PTS_IIB_galactitol"/>
    <property type="match status" value="1"/>
</dbReference>
<sequence length="95" mass="9598">MSQTILVACGTGVATSTHVATALTARLKERGLAVQTKQCRVQDITANLAGVSLVVSTAAAPDSLPVPVLSGVPLLTGIGADDLVDSAESILREKS</sequence>
<dbReference type="OrthoDB" id="3196672at2"/>
<evidence type="ECO:0000313" key="4">
    <source>
        <dbReference type="Proteomes" id="UP000183053"/>
    </source>
</evidence>
<protein>
    <recommendedName>
        <fullName evidence="2">PTS EIIB type-2 domain-containing protein</fullName>
    </recommendedName>
</protein>
<organism evidence="3 4">
    <name type="scientific">Tsukamurella pulmonis</name>
    <dbReference type="NCBI Taxonomy" id="47312"/>
    <lineage>
        <taxon>Bacteria</taxon>
        <taxon>Bacillati</taxon>
        <taxon>Actinomycetota</taxon>
        <taxon>Actinomycetes</taxon>
        <taxon>Mycobacteriales</taxon>
        <taxon>Tsukamurellaceae</taxon>
        <taxon>Tsukamurella</taxon>
    </lineage>
</organism>
<evidence type="ECO:0000313" key="3">
    <source>
        <dbReference type="EMBL" id="SDQ77699.1"/>
    </source>
</evidence>
<feature type="domain" description="PTS EIIB type-2" evidence="2">
    <location>
        <begin position="3"/>
        <end position="95"/>
    </location>
</feature>
<dbReference type="Proteomes" id="UP000183053">
    <property type="component" value="Unassembled WGS sequence"/>
</dbReference>
<reference evidence="4" key="1">
    <citation type="submission" date="2016-10" db="EMBL/GenBank/DDBJ databases">
        <authorList>
            <person name="Varghese N."/>
            <person name="Submissions S."/>
        </authorList>
    </citation>
    <scope>NUCLEOTIDE SEQUENCE [LARGE SCALE GENOMIC DNA]</scope>
    <source>
        <strain evidence="4">DSM 44142</strain>
    </source>
</reference>
<dbReference type="AlphaFoldDB" id="A0A1H1DN46"/>
<keyword evidence="1" id="KW-0808">Transferase</keyword>
<dbReference type="GO" id="GO:0009401">
    <property type="term" value="P:phosphoenolpyruvate-dependent sugar phosphotransferase system"/>
    <property type="evidence" value="ECO:0007669"/>
    <property type="project" value="InterPro"/>
</dbReference>
<evidence type="ECO:0000256" key="1">
    <source>
        <dbReference type="ARBA" id="ARBA00022679"/>
    </source>
</evidence>
<dbReference type="GO" id="GO:0008982">
    <property type="term" value="F:protein-N(PI)-phosphohistidine-sugar phosphotransferase activity"/>
    <property type="evidence" value="ECO:0007669"/>
    <property type="project" value="InterPro"/>
</dbReference>